<feature type="compositionally biased region" description="Basic and acidic residues" evidence="1">
    <location>
        <begin position="97"/>
        <end position="114"/>
    </location>
</feature>
<dbReference type="GeneID" id="63725040"/>
<dbReference type="AlphaFoldDB" id="A0A1L9P3V0"/>
<dbReference type="EMBL" id="KV878125">
    <property type="protein sequence ID" value="OJI96201.1"/>
    <property type="molecule type" value="Genomic_DNA"/>
</dbReference>
<protein>
    <submittedName>
        <fullName evidence="2">Uncharacterized protein</fullName>
    </submittedName>
</protein>
<evidence type="ECO:0000313" key="2">
    <source>
        <dbReference type="EMBL" id="OJI96201.1"/>
    </source>
</evidence>
<accession>A0A1L9P3V0</accession>
<organism evidence="2 3">
    <name type="scientific">Aspergillus versicolor CBS 583.65</name>
    <dbReference type="NCBI Taxonomy" id="1036611"/>
    <lineage>
        <taxon>Eukaryota</taxon>
        <taxon>Fungi</taxon>
        <taxon>Dikarya</taxon>
        <taxon>Ascomycota</taxon>
        <taxon>Pezizomycotina</taxon>
        <taxon>Eurotiomycetes</taxon>
        <taxon>Eurotiomycetidae</taxon>
        <taxon>Eurotiales</taxon>
        <taxon>Aspergillaceae</taxon>
        <taxon>Aspergillus</taxon>
        <taxon>Aspergillus subgen. Nidulantes</taxon>
    </lineage>
</organism>
<name>A0A1L9P3V0_ASPVE</name>
<sequence length="120" mass="12877">MPMIWNADADAKLFLGVLNQVKDANVKLDCKKLADFMGPECIAGAVQNRLVRLRKKVEADMGGAVSVSPVADGVQTAGATSEISTGSPKKRKAAPRKKGDESPKKVKPEPKIKDEDEDMV</sequence>
<evidence type="ECO:0000256" key="1">
    <source>
        <dbReference type="SAM" id="MobiDB-lite"/>
    </source>
</evidence>
<dbReference type="OrthoDB" id="5418867at2759"/>
<evidence type="ECO:0000313" key="3">
    <source>
        <dbReference type="Proteomes" id="UP000184073"/>
    </source>
</evidence>
<keyword evidence="3" id="KW-1185">Reference proteome</keyword>
<proteinExistence type="predicted"/>
<dbReference type="Proteomes" id="UP000184073">
    <property type="component" value="Unassembled WGS sequence"/>
</dbReference>
<dbReference type="VEuPathDB" id="FungiDB:ASPVEDRAFT_23225"/>
<reference evidence="3" key="1">
    <citation type="journal article" date="2017" name="Genome Biol.">
        <title>Comparative genomics reveals high biological diversity and specific adaptations in the industrially and medically important fungal genus Aspergillus.</title>
        <authorList>
            <person name="de Vries R.P."/>
            <person name="Riley R."/>
            <person name="Wiebenga A."/>
            <person name="Aguilar-Osorio G."/>
            <person name="Amillis S."/>
            <person name="Uchima C.A."/>
            <person name="Anderluh G."/>
            <person name="Asadollahi M."/>
            <person name="Askin M."/>
            <person name="Barry K."/>
            <person name="Battaglia E."/>
            <person name="Bayram O."/>
            <person name="Benocci T."/>
            <person name="Braus-Stromeyer S.A."/>
            <person name="Caldana C."/>
            <person name="Canovas D."/>
            <person name="Cerqueira G.C."/>
            <person name="Chen F."/>
            <person name="Chen W."/>
            <person name="Choi C."/>
            <person name="Clum A."/>
            <person name="Dos Santos R.A."/>
            <person name="Damasio A.R."/>
            <person name="Diallinas G."/>
            <person name="Emri T."/>
            <person name="Fekete E."/>
            <person name="Flipphi M."/>
            <person name="Freyberg S."/>
            <person name="Gallo A."/>
            <person name="Gournas C."/>
            <person name="Habgood R."/>
            <person name="Hainaut M."/>
            <person name="Harispe M.L."/>
            <person name="Henrissat B."/>
            <person name="Hilden K.S."/>
            <person name="Hope R."/>
            <person name="Hossain A."/>
            <person name="Karabika E."/>
            <person name="Karaffa L."/>
            <person name="Karanyi Z."/>
            <person name="Krasevec N."/>
            <person name="Kuo A."/>
            <person name="Kusch H."/>
            <person name="LaButti K."/>
            <person name="Lagendijk E.L."/>
            <person name="Lapidus A."/>
            <person name="Levasseur A."/>
            <person name="Lindquist E."/>
            <person name="Lipzen A."/>
            <person name="Logrieco A.F."/>
            <person name="MacCabe A."/>
            <person name="Maekelae M.R."/>
            <person name="Malavazi I."/>
            <person name="Melin P."/>
            <person name="Meyer V."/>
            <person name="Mielnichuk N."/>
            <person name="Miskei M."/>
            <person name="Molnar A.P."/>
            <person name="Mule G."/>
            <person name="Ngan C.Y."/>
            <person name="Orejas M."/>
            <person name="Orosz E."/>
            <person name="Ouedraogo J.P."/>
            <person name="Overkamp K.M."/>
            <person name="Park H.-S."/>
            <person name="Perrone G."/>
            <person name="Piumi F."/>
            <person name="Punt P.J."/>
            <person name="Ram A.F."/>
            <person name="Ramon A."/>
            <person name="Rauscher S."/>
            <person name="Record E."/>
            <person name="Riano-Pachon D.M."/>
            <person name="Robert V."/>
            <person name="Roehrig J."/>
            <person name="Ruller R."/>
            <person name="Salamov A."/>
            <person name="Salih N.S."/>
            <person name="Samson R.A."/>
            <person name="Sandor E."/>
            <person name="Sanguinetti M."/>
            <person name="Schuetze T."/>
            <person name="Sepcic K."/>
            <person name="Shelest E."/>
            <person name="Sherlock G."/>
            <person name="Sophianopoulou V."/>
            <person name="Squina F.M."/>
            <person name="Sun H."/>
            <person name="Susca A."/>
            <person name="Todd R.B."/>
            <person name="Tsang A."/>
            <person name="Unkles S.E."/>
            <person name="van de Wiele N."/>
            <person name="van Rossen-Uffink D."/>
            <person name="Oliveira J.V."/>
            <person name="Vesth T.C."/>
            <person name="Visser J."/>
            <person name="Yu J.-H."/>
            <person name="Zhou M."/>
            <person name="Andersen M.R."/>
            <person name="Archer D.B."/>
            <person name="Baker S.E."/>
            <person name="Benoit I."/>
            <person name="Brakhage A.A."/>
            <person name="Braus G.H."/>
            <person name="Fischer R."/>
            <person name="Frisvad J.C."/>
            <person name="Goldman G.H."/>
            <person name="Houbraken J."/>
            <person name="Oakley B."/>
            <person name="Pocsi I."/>
            <person name="Scazzocchio C."/>
            <person name="Seiboth B."/>
            <person name="vanKuyk P.A."/>
            <person name="Wortman J."/>
            <person name="Dyer P.S."/>
            <person name="Grigoriev I.V."/>
        </authorList>
    </citation>
    <scope>NUCLEOTIDE SEQUENCE [LARGE SCALE GENOMIC DNA]</scope>
    <source>
        <strain evidence="3">CBS 583.65</strain>
    </source>
</reference>
<dbReference type="STRING" id="1036611.A0A1L9P3V0"/>
<gene>
    <name evidence="2" type="ORF">ASPVEDRAFT_23225</name>
</gene>
<dbReference type="RefSeq" id="XP_040661964.1">
    <property type="nucleotide sequence ID" value="XM_040809529.1"/>
</dbReference>
<feature type="compositionally biased region" description="Polar residues" evidence="1">
    <location>
        <begin position="77"/>
        <end position="87"/>
    </location>
</feature>
<feature type="region of interest" description="Disordered" evidence="1">
    <location>
        <begin position="64"/>
        <end position="120"/>
    </location>
</feature>